<feature type="region of interest" description="Disordered" evidence="1">
    <location>
        <begin position="139"/>
        <end position="191"/>
    </location>
</feature>
<dbReference type="eggNOG" id="ENOG502SS7G">
    <property type="taxonomic scope" value="Eukaryota"/>
</dbReference>
<name>G9N3Y6_HYPVG</name>
<feature type="compositionally biased region" description="Basic and acidic residues" evidence="1">
    <location>
        <begin position="76"/>
        <end position="87"/>
    </location>
</feature>
<keyword evidence="3" id="KW-1185">Reference proteome</keyword>
<dbReference type="VEuPathDB" id="FungiDB:TRIVIDRAFT_47613"/>
<feature type="region of interest" description="Disordered" evidence="1">
    <location>
        <begin position="76"/>
        <end position="110"/>
    </location>
</feature>
<dbReference type="HOGENOM" id="CLU_048145_0_0_1"/>
<dbReference type="OrthoDB" id="4121058at2759"/>
<proteinExistence type="predicted"/>
<accession>G9N3Y6</accession>
<sequence length="396" mass="44802">MSKTAALVSEGKFAFTNGFFFAEASDHRHRRATQEELRTHFASGSDKDYTAHWFEAQLIHYGLQPSKVKSNKLKKEWTKRDRAEKKAAKNVSSTAVPQVEATEKSTRKRKADVTVNVTINANHLGNTASSAPIANEFKRAKASKSSENGSAPMPPRFTMRQTARRGGSSQSSRRPEPVTRTSPAPAPPISYMARRGSLSVSHGRVQSSRAQSDVYSDYTHVDSFDEPPPPYKDYCEDSSRYDGTASLLPLGLLNSRYDISSPYVESQWPRYASELSLVFTIAGSSLWGRFDFGIIEGVLYFEERPWSSSYDSIPFFWRGREAEGPISYDDENNRGWIKFLGDGRIEGWIDHQGVQFEGQRLPGQGTRSEIDASTMQNEWDLYTEEEYNRLNEARWR</sequence>
<evidence type="ECO:0000313" key="2">
    <source>
        <dbReference type="EMBL" id="EHK18315.1"/>
    </source>
</evidence>
<organism evidence="2 3">
    <name type="scientific">Hypocrea virens (strain Gv29-8 / FGSC 10586)</name>
    <name type="common">Gliocladium virens</name>
    <name type="synonym">Trichoderma virens</name>
    <dbReference type="NCBI Taxonomy" id="413071"/>
    <lineage>
        <taxon>Eukaryota</taxon>
        <taxon>Fungi</taxon>
        <taxon>Dikarya</taxon>
        <taxon>Ascomycota</taxon>
        <taxon>Pezizomycotina</taxon>
        <taxon>Sordariomycetes</taxon>
        <taxon>Hypocreomycetidae</taxon>
        <taxon>Hypocreales</taxon>
        <taxon>Hypocreaceae</taxon>
        <taxon>Trichoderma</taxon>
    </lineage>
</organism>
<dbReference type="OMA" id="AHWYEAQ"/>
<evidence type="ECO:0000313" key="3">
    <source>
        <dbReference type="Proteomes" id="UP000007115"/>
    </source>
</evidence>
<dbReference type="GeneID" id="25794684"/>
<reference evidence="2 3" key="1">
    <citation type="journal article" date="2011" name="Genome Biol.">
        <title>Comparative genome sequence analysis underscores mycoparasitism as the ancestral life style of Trichoderma.</title>
        <authorList>
            <person name="Kubicek C.P."/>
            <person name="Herrera-Estrella A."/>
            <person name="Seidl-Seiboth V."/>
            <person name="Martinez D.A."/>
            <person name="Druzhinina I.S."/>
            <person name="Thon M."/>
            <person name="Zeilinger S."/>
            <person name="Casas-Flores S."/>
            <person name="Horwitz B.A."/>
            <person name="Mukherjee P.K."/>
            <person name="Mukherjee M."/>
            <person name="Kredics L."/>
            <person name="Alcaraz L.D."/>
            <person name="Aerts A."/>
            <person name="Antal Z."/>
            <person name="Atanasova L."/>
            <person name="Cervantes-Badillo M.G."/>
            <person name="Challacombe J."/>
            <person name="Chertkov O."/>
            <person name="McCluskey K."/>
            <person name="Coulpier F."/>
            <person name="Deshpande N."/>
            <person name="von Doehren H."/>
            <person name="Ebbole D.J."/>
            <person name="Esquivel-Naranjo E.U."/>
            <person name="Fekete E."/>
            <person name="Flipphi M."/>
            <person name="Glaser F."/>
            <person name="Gomez-Rodriguez E.Y."/>
            <person name="Gruber S."/>
            <person name="Han C."/>
            <person name="Henrissat B."/>
            <person name="Hermosa R."/>
            <person name="Hernandez-Onate M."/>
            <person name="Karaffa L."/>
            <person name="Kosti I."/>
            <person name="Le Crom S."/>
            <person name="Lindquist E."/>
            <person name="Lucas S."/>
            <person name="Luebeck M."/>
            <person name="Luebeck P.S."/>
            <person name="Margeot A."/>
            <person name="Metz B."/>
            <person name="Misra M."/>
            <person name="Nevalainen H."/>
            <person name="Omann M."/>
            <person name="Packer N."/>
            <person name="Perrone G."/>
            <person name="Uresti-Rivera E.E."/>
            <person name="Salamov A."/>
            <person name="Schmoll M."/>
            <person name="Seiboth B."/>
            <person name="Shapiro H."/>
            <person name="Sukno S."/>
            <person name="Tamayo-Ramos J.A."/>
            <person name="Tisch D."/>
            <person name="Wiest A."/>
            <person name="Wilkinson H.H."/>
            <person name="Zhang M."/>
            <person name="Coutinho P.M."/>
            <person name="Kenerley C.M."/>
            <person name="Monte E."/>
            <person name="Baker S.E."/>
            <person name="Grigoriev I.V."/>
        </authorList>
    </citation>
    <scope>NUCLEOTIDE SEQUENCE [LARGE SCALE GENOMIC DNA]</scope>
    <source>
        <strain evidence="3">Gv29-8 / FGSC 10586</strain>
    </source>
</reference>
<dbReference type="Proteomes" id="UP000007115">
    <property type="component" value="Unassembled WGS sequence"/>
</dbReference>
<comment type="caution">
    <text evidence="2">The sequence shown here is derived from an EMBL/GenBank/DDBJ whole genome shotgun (WGS) entry which is preliminary data.</text>
</comment>
<dbReference type="AlphaFoldDB" id="G9N3Y6"/>
<evidence type="ECO:0000256" key="1">
    <source>
        <dbReference type="SAM" id="MobiDB-lite"/>
    </source>
</evidence>
<dbReference type="RefSeq" id="XP_013952517.1">
    <property type="nucleotide sequence ID" value="XM_014097042.1"/>
</dbReference>
<gene>
    <name evidence="2" type="ORF">TRIVIDRAFT_47613</name>
</gene>
<dbReference type="EMBL" id="ABDF02000086">
    <property type="protein sequence ID" value="EHK18315.1"/>
    <property type="molecule type" value="Genomic_DNA"/>
</dbReference>
<dbReference type="InParanoid" id="G9N3Y6"/>
<protein>
    <submittedName>
        <fullName evidence="2">Uncharacterized protein</fullName>
    </submittedName>
</protein>